<feature type="domain" description="Cytochrome c" evidence="9">
    <location>
        <begin position="40"/>
        <end position="126"/>
    </location>
</feature>
<dbReference type="InterPro" id="IPR036909">
    <property type="entry name" value="Cyt_c-like_dom_sf"/>
</dbReference>
<keyword evidence="7" id="KW-0793">Thylakoid</keyword>
<dbReference type="GO" id="GO:0020037">
    <property type="term" value="F:heme binding"/>
    <property type="evidence" value="ECO:0007669"/>
    <property type="project" value="InterPro"/>
</dbReference>
<name>A0A8J6CDR7_DIALT</name>
<evidence type="ECO:0000256" key="5">
    <source>
        <dbReference type="ARBA" id="ARBA00022982"/>
    </source>
</evidence>
<evidence type="ECO:0000256" key="4">
    <source>
        <dbReference type="ARBA" id="ARBA00022723"/>
    </source>
</evidence>
<proteinExistence type="inferred from homology"/>
<reference evidence="10" key="1">
    <citation type="submission" date="2021-05" db="EMBL/GenBank/DDBJ databases">
        <title>The genome of the haptophyte Pavlova lutheri (Diacronema luteri, Pavlovales) - a model for lipid biosynthesis in eukaryotic algae.</title>
        <authorList>
            <person name="Hulatt C.J."/>
            <person name="Posewitz M.C."/>
        </authorList>
    </citation>
    <scope>NUCLEOTIDE SEQUENCE</scope>
    <source>
        <strain evidence="10">NIVA-4/92</strain>
    </source>
</reference>
<dbReference type="AlphaFoldDB" id="A0A8J6CDR7"/>
<dbReference type="EMBL" id="JAGTXO010000001">
    <property type="protein sequence ID" value="KAG8471277.1"/>
    <property type="molecule type" value="Genomic_DNA"/>
</dbReference>
<comment type="caution">
    <text evidence="10">The sequence shown here is derived from an EMBL/GenBank/DDBJ whole genome shotgun (WGS) entry which is preliminary data.</text>
</comment>
<dbReference type="GO" id="GO:0005506">
    <property type="term" value="F:iron ion binding"/>
    <property type="evidence" value="ECO:0007669"/>
    <property type="project" value="InterPro"/>
</dbReference>
<dbReference type="OrthoDB" id="1930491at2759"/>
<sequence length="131" mass="13016">MAYFVACLLASTSHSRLLPVARASASAVAAIGLVGAAGAADLAAGELLFTQKCAACHAGGATTSFGGNNLSLKALERNGYATQAELVSLVSNGKGLMPAFGASAPPFARFDAAQLDNVAAYVLAQAAAGWK</sequence>
<dbReference type="PANTHER" id="PTHR34688:SF2">
    <property type="entry name" value="CYTOCHROME C6, CHLOROPLASTIC"/>
    <property type="match status" value="1"/>
</dbReference>
<keyword evidence="11" id="KW-1185">Reference proteome</keyword>
<organism evidence="10 11">
    <name type="scientific">Diacronema lutheri</name>
    <name type="common">Unicellular marine alga</name>
    <name type="synonym">Monochrysis lutheri</name>
    <dbReference type="NCBI Taxonomy" id="2081491"/>
    <lineage>
        <taxon>Eukaryota</taxon>
        <taxon>Haptista</taxon>
        <taxon>Haptophyta</taxon>
        <taxon>Pavlovophyceae</taxon>
        <taxon>Pavlovales</taxon>
        <taxon>Pavlovaceae</taxon>
        <taxon>Diacronema</taxon>
    </lineage>
</organism>
<dbReference type="InterPro" id="IPR009056">
    <property type="entry name" value="Cyt_c-like_dom"/>
</dbReference>
<accession>A0A8J6CDR7</accession>
<evidence type="ECO:0000256" key="2">
    <source>
        <dbReference type="ARBA" id="ARBA00022448"/>
    </source>
</evidence>
<evidence type="ECO:0000256" key="1">
    <source>
        <dbReference type="ARBA" id="ARBA00009650"/>
    </source>
</evidence>
<evidence type="ECO:0000256" key="6">
    <source>
        <dbReference type="ARBA" id="ARBA00023004"/>
    </source>
</evidence>
<keyword evidence="2" id="KW-0813">Transport</keyword>
<keyword evidence="4 8" id="KW-0479">Metal-binding</keyword>
<dbReference type="GO" id="GO:0009055">
    <property type="term" value="F:electron transfer activity"/>
    <property type="evidence" value="ECO:0007669"/>
    <property type="project" value="InterPro"/>
</dbReference>
<gene>
    <name evidence="10" type="ORF">KFE25_009698</name>
</gene>
<evidence type="ECO:0000256" key="8">
    <source>
        <dbReference type="PROSITE-ProRule" id="PRU00433"/>
    </source>
</evidence>
<keyword evidence="3 8" id="KW-0349">Heme</keyword>
<dbReference type="Gene3D" id="1.10.760.10">
    <property type="entry name" value="Cytochrome c-like domain"/>
    <property type="match status" value="1"/>
</dbReference>
<dbReference type="PROSITE" id="PS51007">
    <property type="entry name" value="CYTC"/>
    <property type="match status" value="1"/>
</dbReference>
<dbReference type="InterPro" id="IPR023655">
    <property type="entry name" value="Cyt_C6"/>
</dbReference>
<evidence type="ECO:0000313" key="10">
    <source>
        <dbReference type="EMBL" id="KAG8471277.1"/>
    </source>
</evidence>
<evidence type="ECO:0000313" key="11">
    <source>
        <dbReference type="Proteomes" id="UP000751190"/>
    </source>
</evidence>
<evidence type="ECO:0000256" key="7">
    <source>
        <dbReference type="ARBA" id="ARBA00023078"/>
    </source>
</evidence>
<dbReference type="Proteomes" id="UP000751190">
    <property type="component" value="Unassembled WGS sequence"/>
</dbReference>
<dbReference type="OMA" id="AHLPNYL"/>
<dbReference type="SUPFAM" id="SSF46626">
    <property type="entry name" value="Cytochrome c"/>
    <property type="match status" value="1"/>
</dbReference>
<dbReference type="PANTHER" id="PTHR34688">
    <property type="entry name" value="CYTOCHROME C6, CHLOROPLASTIC"/>
    <property type="match status" value="1"/>
</dbReference>
<comment type="similarity">
    <text evidence="1">Belongs to the cytochrome c family. PetJ subfamily.</text>
</comment>
<protein>
    <recommendedName>
        <fullName evidence="9">Cytochrome c domain-containing protein</fullName>
    </recommendedName>
</protein>
<dbReference type="Pfam" id="PF13442">
    <property type="entry name" value="Cytochrome_CBB3"/>
    <property type="match status" value="1"/>
</dbReference>
<evidence type="ECO:0000256" key="3">
    <source>
        <dbReference type="ARBA" id="ARBA00022617"/>
    </source>
</evidence>
<keyword evidence="6 8" id="KW-0408">Iron</keyword>
<evidence type="ECO:0000259" key="9">
    <source>
        <dbReference type="PROSITE" id="PS51007"/>
    </source>
</evidence>
<keyword evidence="5" id="KW-0249">Electron transport</keyword>